<proteinExistence type="predicted"/>
<evidence type="ECO:0000313" key="1">
    <source>
        <dbReference type="EMBL" id="XDU65208.1"/>
    </source>
</evidence>
<dbReference type="AlphaFoldDB" id="A0AB39VD70"/>
<organism evidence="1">
    <name type="scientific">Leptotrichia mesophila</name>
    <dbReference type="NCBI Taxonomy" id="3239303"/>
    <lineage>
        <taxon>Bacteria</taxon>
        <taxon>Fusobacteriati</taxon>
        <taxon>Fusobacteriota</taxon>
        <taxon>Fusobacteriia</taxon>
        <taxon>Fusobacteriales</taxon>
        <taxon>Leptotrichiaceae</taxon>
        <taxon>Leptotrichia</taxon>
    </lineage>
</organism>
<name>A0AB39VD70_9FUSO</name>
<gene>
    <name evidence="1" type="ORF">AB8B23_03355</name>
</gene>
<dbReference type="RefSeq" id="WP_369713416.1">
    <property type="nucleotide sequence ID" value="NZ_CP165646.1"/>
</dbReference>
<dbReference type="EMBL" id="CP165646">
    <property type="protein sequence ID" value="XDU65208.1"/>
    <property type="molecule type" value="Genomic_DNA"/>
</dbReference>
<accession>A0AB39VD70</accession>
<sequence length="395" mass="44713">MDFGVTDTGFVLKSFLDIMKDIEKRYKARLQDNEYTLDFNTPEGIHSEAIGFELSKLWEELLDFNNQINLNTATGIYLDYFGTLLRTPRNPGAYATGQVKITGEKNRVIPAQTIIKYAEKEYRLLSNVTLDKLDNNEYYGVGFIQAVEIGDESNITSDVSFTTEYGGVAKIINDADINGGADDESDSLYRARLKRKQAIEQTATHSALYNGLMALENVKNVLILDPETEPATEAGTIKIFLEGTPDDKIFETILDLKADGILTLGENEAEIFEKKITRGGFSRKITYNLLKYSTLQIKVEVVRVKNEAEKDNRYTPLIKQEILNYINNLETGEGASYLKVYSEILGIDDIRKIRLKMGTIESNVQEQEFTKIFSIPLGQKFKINENNIEVFYVSE</sequence>
<reference evidence="1" key="1">
    <citation type="submission" date="2024-07" db="EMBL/GenBank/DDBJ databases">
        <authorList>
            <person name="Li X.-J."/>
            <person name="Wang X."/>
        </authorList>
    </citation>
    <scope>NUCLEOTIDE SEQUENCE</scope>
    <source>
        <strain evidence="1">HSP-342</strain>
    </source>
</reference>
<protein>
    <submittedName>
        <fullName evidence="1">Baseplate J/gp47 family protein</fullName>
    </submittedName>
</protein>
<dbReference type="KEGG" id="lmes:AB8B23_03355"/>